<gene>
    <name evidence="3" type="primary">LOC106013217</name>
</gene>
<evidence type="ECO:0000313" key="3">
    <source>
        <dbReference type="RefSeq" id="XP_012943784.1"/>
    </source>
</evidence>
<organism evidence="2 3">
    <name type="scientific">Aplysia californica</name>
    <name type="common">California sea hare</name>
    <dbReference type="NCBI Taxonomy" id="6500"/>
    <lineage>
        <taxon>Eukaryota</taxon>
        <taxon>Metazoa</taxon>
        <taxon>Spiralia</taxon>
        <taxon>Lophotrochozoa</taxon>
        <taxon>Mollusca</taxon>
        <taxon>Gastropoda</taxon>
        <taxon>Heterobranchia</taxon>
        <taxon>Euthyneura</taxon>
        <taxon>Tectipleura</taxon>
        <taxon>Aplysiida</taxon>
        <taxon>Aplysioidea</taxon>
        <taxon>Aplysiidae</taxon>
        <taxon>Aplysia</taxon>
    </lineage>
</organism>
<evidence type="ECO:0000313" key="2">
    <source>
        <dbReference type="Proteomes" id="UP000694888"/>
    </source>
</evidence>
<reference evidence="3" key="1">
    <citation type="submission" date="2025-08" db="UniProtKB">
        <authorList>
            <consortium name="RefSeq"/>
        </authorList>
    </citation>
    <scope>IDENTIFICATION</scope>
</reference>
<name>A0ABM1AA67_APLCA</name>
<dbReference type="GeneID" id="106013217"/>
<sequence length="395" mass="42695">MASLTQQTSMVSLENTLAQVLRTLQDVQTRVKKAELLEDRMERLESGLGEMLARTVPFPRGAQGGGLPCCDPPCTQQLEDIQQTMSTHLTAITSRLDVLTSNIHQLTAVTEKNKTKTEELANSLLDTKTTNKQVATEVSRSVNIVAYIHNKITDNINKLSTTTSSKLTELSSKTNRQTDTLVDIQDNSLSKDELTEKLNKLSESADQQLSLLGSINNTFVGGAGVGGRDSGSGGSVSGQGATGGQVVGVPGLCGPAGNSHTHVLCVEDYSQWVGSGKIRCSDVWRVGVGRPEVRGVVEFGEDMTMVVCLNDRQCGCSVGSGDGGETCVRVTVTAVSQEGTGRDWELGSEEGEINGWSGEWEGWWEVTDLIFYDELERRGLVRGDRLTLRFDFCVL</sequence>
<dbReference type="RefSeq" id="XP_012943784.1">
    <property type="nucleotide sequence ID" value="XM_013088330.1"/>
</dbReference>
<accession>A0ABM1AA67</accession>
<keyword evidence="2" id="KW-1185">Reference proteome</keyword>
<proteinExistence type="predicted"/>
<dbReference type="Proteomes" id="UP000694888">
    <property type="component" value="Unplaced"/>
</dbReference>
<evidence type="ECO:0000256" key="1">
    <source>
        <dbReference type="SAM" id="Coils"/>
    </source>
</evidence>
<feature type="coiled-coil region" evidence="1">
    <location>
        <begin position="10"/>
        <end position="54"/>
    </location>
</feature>
<protein>
    <submittedName>
        <fullName evidence="3">Uncharacterized protein LOC106013217</fullName>
    </submittedName>
</protein>
<keyword evidence="1" id="KW-0175">Coiled coil</keyword>